<dbReference type="PANTHER" id="PTHR39136">
    <property type="entry name" value="ALTERED INHERITANCE OF MITOCHONDRIA PROTEIN 11"/>
    <property type="match status" value="1"/>
</dbReference>
<accession>A0A6A6ENI5</accession>
<organism evidence="6 7">
    <name type="scientific">Zopfia rhizophila CBS 207.26</name>
    <dbReference type="NCBI Taxonomy" id="1314779"/>
    <lineage>
        <taxon>Eukaryota</taxon>
        <taxon>Fungi</taxon>
        <taxon>Dikarya</taxon>
        <taxon>Ascomycota</taxon>
        <taxon>Pezizomycotina</taxon>
        <taxon>Dothideomycetes</taxon>
        <taxon>Dothideomycetes incertae sedis</taxon>
        <taxon>Zopfiaceae</taxon>
        <taxon>Zopfia</taxon>
    </lineage>
</organism>
<gene>
    <name evidence="4" type="primary">AIM11</name>
    <name evidence="6" type="ORF">K469DRAFT_553199</name>
</gene>
<keyword evidence="2 4" id="KW-1133">Transmembrane helix</keyword>
<dbReference type="InterPro" id="IPR038814">
    <property type="entry name" value="AIM11"/>
</dbReference>
<evidence type="ECO:0000256" key="5">
    <source>
        <dbReference type="SAM" id="MobiDB-lite"/>
    </source>
</evidence>
<dbReference type="PANTHER" id="PTHR39136:SF1">
    <property type="entry name" value="ALTERED INHERITANCE OF MITOCHONDRIA PROTEIN 11"/>
    <property type="match status" value="1"/>
</dbReference>
<dbReference type="OrthoDB" id="3558022at2759"/>
<feature type="region of interest" description="Disordered" evidence="5">
    <location>
        <begin position="1"/>
        <end position="22"/>
    </location>
</feature>
<keyword evidence="3 4" id="KW-0472">Membrane</keyword>
<sequence>MTKPSAASDKPTPPPYTETAYESTPMTSLRSLRQLSIFFLGATCLLASTARTRRAIHRRHLRIAPKFYQPNTNPHEHFSPFMDAMQALNVATLNVFSVGIMAAGGTLWAFDISSLDEMQAALRSRLGYENFDQPNQNGEHAADNSLETTILSKRKEGTGAAKTNDPKTSR</sequence>
<feature type="transmembrane region" description="Helical" evidence="4">
    <location>
        <begin position="31"/>
        <end position="50"/>
    </location>
</feature>
<dbReference type="Proteomes" id="UP000800200">
    <property type="component" value="Unassembled WGS sequence"/>
</dbReference>
<dbReference type="EMBL" id="ML994615">
    <property type="protein sequence ID" value="KAF2192603.1"/>
    <property type="molecule type" value="Genomic_DNA"/>
</dbReference>
<keyword evidence="1 4" id="KW-0812">Transmembrane</keyword>
<reference evidence="6" key="1">
    <citation type="journal article" date="2020" name="Stud. Mycol.">
        <title>101 Dothideomycetes genomes: a test case for predicting lifestyles and emergence of pathogens.</title>
        <authorList>
            <person name="Haridas S."/>
            <person name="Albert R."/>
            <person name="Binder M."/>
            <person name="Bloem J."/>
            <person name="Labutti K."/>
            <person name="Salamov A."/>
            <person name="Andreopoulos B."/>
            <person name="Baker S."/>
            <person name="Barry K."/>
            <person name="Bills G."/>
            <person name="Bluhm B."/>
            <person name="Cannon C."/>
            <person name="Castanera R."/>
            <person name="Culley D."/>
            <person name="Daum C."/>
            <person name="Ezra D."/>
            <person name="Gonzalez J."/>
            <person name="Henrissat B."/>
            <person name="Kuo A."/>
            <person name="Liang C."/>
            <person name="Lipzen A."/>
            <person name="Lutzoni F."/>
            <person name="Magnuson J."/>
            <person name="Mondo S."/>
            <person name="Nolan M."/>
            <person name="Ohm R."/>
            <person name="Pangilinan J."/>
            <person name="Park H.-J."/>
            <person name="Ramirez L."/>
            <person name="Alfaro M."/>
            <person name="Sun H."/>
            <person name="Tritt A."/>
            <person name="Yoshinaga Y."/>
            <person name="Zwiers L.-H."/>
            <person name="Turgeon B."/>
            <person name="Goodwin S."/>
            <person name="Spatafora J."/>
            <person name="Crous P."/>
            <person name="Grigoriev I."/>
        </authorList>
    </citation>
    <scope>NUCLEOTIDE SEQUENCE</scope>
    <source>
        <strain evidence="6">CBS 207.26</strain>
    </source>
</reference>
<comment type="subcellular location">
    <subcellularLocation>
        <location evidence="4">Membrane</location>
        <topology evidence="4">Multi-pass membrane protein</topology>
    </subcellularLocation>
</comment>
<proteinExistence type="inferred from homology"/>
<dbReference type="GO" id="GO:0016020">
    <property type="term" value="C:membrane"/>
    <property type="evidence" value="ECO:0007669"/>
    <property type="project" value="UniProtKB-SubCell"/>
</dbReference>
<name>A0A6A6ENI5_9PEZI</name>
<evidence type="ECO:0000313" key="7">
    <source>
        <dbReference type="Proteomes" id="UP000800200"/>
    </source>
</evidence>
<comment type="similarity">
    <text evidence="4">Belongs to the AIM11 family.</text>
</comment>
<dbReference type="GO" id="GO:0005739">
    <property type="term" value="C:mitochondrion"/>
    <property type="evidence" value="ECO:0007669"/>
    <property type="project" value="TreeGrafter"/>
</dbReference>
<evidence type="ECO:0000256" key="3">
    <source>
        <dbReference type="ARBA" id="ARBA00023136"/>
    </source>
</evidence>
<feature type="transmembrane region" description="Helical" evidence="4">
    <location>
        <begin position="87"/>
        <end position="110"/>
    </location>
</feature>
<feature type="region of interest" description="Disordered" evidence="5">
    <location>
        <begin position="132"/>
        <end position="170"/>
    </location>
</feature>
<evidence type="ECO:0000256" key="1">
    <source>
        <dbReference type="ARBA" id="ARBA00022692"/>
    </source>
</evidence>
<keyword evidence="7" id="KW-1185">Reference proteome</keyword>
<dbReference type="AlphaFoldDB" id="A0A6A6ENI5"/>
<evidence type="ECO:0000313" key="6">
    <source>
        <dbReference type="EMBL" id="KAF2192603.1"/>
    </source>
</evidence>
<evidence type="ECO:0000256" key="4">
    <source>
        <dbReference type="RuleBase" id="RU367098"/>
    </source>
</evidence>
<protein>
    <recommendedName>
        <fullName evidence="4">Altered inheritance of mitochondria protein 11</fullName>
    </recommendedName>
</protein>
<evidence type="ECO:0000256" key="2">
    <source>
        <dbReference type="ARBA" id="ARBA00022989"/>
    </source>
</evidence>